<accession>A0AAN7WHI4</accession>
<evidence type="ECO:0000256" key="5">
    <source>
        <dbReference type="ARBA" id="ARBA00022777"/>
    </source>
</evidence>
<comment type="caution">
    <text evidence="14">The sequence shown here is derived from an EMBL/GenBank/DDBJ whole genome shotgun (WGS) entry which is preliminary data.</text>
</comment>
<proteinExistence type="inferred from homology"/>
<dbReference type="InterPro" id="IPR011009">
    <property type="entry name" value="Kinase-like_dom_sf"/>
</dbReference>
<comment type="catalytic activity">
    <reaction evidence="9">
        <text>L-seryl-[protein] + ATP = O-phospho-L-seryl-[protein] + ADP + H(+)</text>
        <dbReference type="Rhea" id="RHEA:17989"/>
        <dbReference type="Rhea" id="RHEA-COMP:9863"/>
        <dbReference type="Rhea" id="RHEA-COMP:11604"/>
        <dbReference type="ChEBI" id="CHEBI:15378"/>
        <dbReference type="ChEBI" id="CHEBI:29999"/>
        <dbReference type="ChEBI" id="CHEBI:30616"/>
        <dbReference type="ChEBI" id="CHEBI:83421"/>
        <dbReference type="ChEBI" id="CHEBI:456216"/>
        <dbReference type="EC" id="2.7.12.2"/>
    </reaction>
</comment>
<evidence type="ECO:0000256" key="1">
    <source>
        <dbReference type="ARBA" id="ARBA00022527"/>
    </source>
</evidence>
<keyword evidence="3" id="KW-0808">Transferase</keyword>
<dbReference type="Proteomes" id="UP001306508">
    <property type="component" value="Unassembled WGS sequence"/>
</dbReference>
<dbReference type="Gene3D" id="1.10.510.10">
    <property type="entry name" value="Transferase(Phosphotransferase) domain 1"/>
    <property type="match status" value="1"/>
</dbReference>
<evidence type="ECO:0000256" key="3">
    <source>
        <dbReference type="ARBA" id="ARBA00022679"/>
    </source>
</evidence>
<dbReference type="GO" id="GO:0005524">
    <property type="term" value="F:ATP binding"/>
    <property type="evidence" value="ECO:0007669"/>
    <property type="project" value="UniProtKB-KW"/>
</dbReference>
<dbReference type="Gene3D" id="3.30.200.20">
    <property type="entry name" value="Phosphorylase Kinase, domain 1"/>
    <property type="match status" value="1"/>
</dbReference>
<evidence type="ECO:0000256" key="4">
    <source>
        <dbReference type="ARBA" id="ARBA00022741"/>
    </source>
</evidence>
<dbReference type="Pfam" id="PF00069">
    <property type="entry name" value="Pkinase"/>
    <property type="match status" value="1"/>
</dbReference>
<comment type="catalytic activity">
    <reaction evidence="10">
        <text>L-threonyl-[protein] + ATP = O-phospho-L-threonyl-[protein] + ADP + H(+)</text>
        <dbReference type="Rhea" id="RHEA:46608"/>
        <dbReference type="Rhea" id="RHEA-COMP:11060"/>
        <dbReference type="Rhea" id="RHEA-COMP:11605"/>
        <dbReference type="ChEBI" id="CHEBI:15378"/>
        <dbReference type="ChEBI" id="CHEBI:30013"/>
        <dbReference type="ChEBI" id="CHEBI:30616"/>
        <dbReference type="ChEBI" id="CHEBI:61977"/>
        <dbReference type="ChEBI" id="CHEBI:456216"/>
        <dbReference type="EC" id="2.7.12.2"/>
    </reaction>
</comment>
<evidence type="ECO:0000256" key="8">
    <source>
        <dbReference type="ARBA" id="ARBA00038999"/>
    </source>
</evidence>
<evidence type="ECO:0000313" key="15">
    <source>
        <dbReference type="Proteomes" id="UP001306508"/>
    </source>
</evidence>
<dbReference type="GO" id="GO:0051286">
    <property type="term" value="C:cell tip"/>
    <property type="evidence" value="ECO:0007669"/>
    <property type="project" value="UniProtKB-ARBA"/>
</dbReference>
<dbReference type="InterPro" id="IPR008271">
    <property type="entry name" value="Ser/Thr_kinase_AS"/>
</dbReference>
<dbReference type="SMART" id="SM00220">
    <property type="entry name" value="S_TKc"/>
    <property type="match status" value="1"/>
</dbReference>
<keyword evidence="1" id="KW-0723">Serine/threonine-protein kinase</keyword>
<comment type="similarity">
    <text evidence="7">Belongs to the protein kinase superfamily. STE Ser/Thr protein kinase family. MAP kinase kinase subfamily.</text>
</comment>
<keyword evidence="15" id="KW-1185">Reference proteome</keyword>
<organism evidence="14 15">
    <name type="scientific">Arxiozyma heterogenica</name>
    <dbReference type="NCBI Taxonomy" id="278026"/>
    <lineage>
        <taxon>Eukaryota</taxon>
        <taxon>Fungi</taxon>
        <taxon>Dikarya</taxon>
        <taxon>Ascomycota</taxon>
        <taxon>Saccharomycotina</taxon>
        <taxon>Saccharomycetes</taxon>
        <taxon>Saccharomycetales</taxon>
        <taxon>Saccharomycetaceae</taxon>
        <taxon>Arxiozyma</taxon>
    </lineage>
</organism>
<keyword evidence="5" id="KW-0418">Kinase</keyword>
<keyword evidence="2" id="KW-0597">Phosphoprotein</keyword>
<feature type="domain" description="Protein kinase" evidence="13">
    <location>
        <begin position="239"/>
        <end position="518"/>
    </location>
</feature>
<sequence length="569" mass="63983">MSSSLDNITSINNVKTKKKLFQNNSLQRKNLKHLILSSSNNQKNGINQNLSNLPSIISQNEPLVKTNTITTIDNNNIPNLENNMKSLSINNNTKNTTINNIPQQIEKFQSMSLRRKFNHRLDNTARKSNSNSLQISASSIPFISSPTSSSSYISSSPDSNISSSPLKNSFTSPTKTVITSNTKWNYNNSNNKIIANNNTSSIPKLSGDKNFHHIQKITVTTSTEEVICKEECIYQLQDMVRLGKIGEGNSGTVTKVLHVPTSKILCKKTIPIDKNNEIVTKQLISELYIMKAIRKHPNIIGFYGALINHSINDDLVILMEYMDCGSLDKILSVYKSFKNRKMTHANKTWFNNPMVISKISYAVLTGLAYLYDNYKIIHRDIKPSNILVNCQGEVKICDFGVSKQIVNSIANTFVGTSTYMSPERIQGNVYSAKGDVWSLGLVIIELVTGEFPLGGHNDTPDGILDLLQRIVNESAPCLPINDPNYNFPPDMIDFVSKCCIKDAKQRPSIKEMLSHIFVLKYNDNASEYSKDFNLWCKKVKSKIRKDRQIRKEVIERAKLEAKKTSNINS</sequence>
<name>A0AAN7WHI4_9SACH</name>
<evidence type="ECO:0000256" key="12">
    <source>
        <dbReference type="SAM" id="MobiDB-lite"/>
    </source>
</evidence>
<dbReference type="PROSITE" id="PS00108">
    <property type="entry name" value="PROTEIN_KINASE_ST"/>
    <property type="match status" value="1"/>
</dbReference>
<dbReference type="GO" id="GO:0004708">
    <property type="term" value="F:MAP kinase kinase activity"/>
    <property type="evidence" value="ECO:0007669"/>
    <property type="project" value="UniProtKB-EC"/>
</dbReference>
<dbReference type="FunFam" id="1.10.510.10:FF:000921">
    <property type="entry name" value="Serine/threonine-protein kinase STE7"/>
    <property type="match status" value="1"/>
</dbReference>
<keyword evidence="6" id="KW-0067">ATP-binding</keyword>
<keyword evidence="4" id="KW-0547">Nucleotide-binding</keyword>
<protein>
    <recommendedName>
        <fullName evidence="8">mitogen-activated protein kinase kinase</fullName>
        <ecNumber evidence="8">2.7.12.2</ecNumber>
    </recommendedName>
</protein>
<dbReference type="AlphaFoldDB" id="A0AAN7WHI4"/>
<feature type="compositionally biased region" description="Low complexity" evidence="12">
    <location>
        <begin position="144"/>
        <end position="165"/>
    </location>
</feature>
<dbReference type="PANTHER" id="PTHR48013">
    <property type="entry name" value="DUAL SPECIFICITY MITOGEN-ACTIVATED PROTEIN KINASE KINASE 5-RELATED"/>
    <property type="match status" value="1"/>
</dbReference>
<dbReference type="InterPro" id="IPR000719">
    <property type="entry name" value="Prot_kinase_dom"/>
</dbReference>
<evidence type="ECO:0000256" key="11">
    <source>
        <dbReference type="ARBA" id="ARBA00051693"/>
    </source>
</evidence>
<evidence type="ECO:0000256" key="10">
    <source>
        <dbReference type="ARBA" id="ARBA00049299"/>
    </source>
</evidence>
<dbReference type="SUPFAM" id="SSF56112">
    <property type="entry name" value="Protein kinase-like (PK-like)"/>
    <property type="match status" value="1"/>
</dbReference>
<dbReference type="PANTHER" id="PTHR48013:SF9">
    <property type="entry name" value="DUAL SPECIFICITY MITOGEN-ACTIVATED PROTEIN KINASE KINASE 5"/>
    <property type="match status" value="1"/>
</dbReference>
<evidence type="ECO:0000256" key="7">
    <source>
        <dbReference type="ARBA" id="ARBA00038035"/>
    </source>
</evidence>
<gene>
    <name evidence="14" type="ORF">RI543_002469</name>
</gene>
<dbReference type="EC" id="2.7.12.2" evidence="8"/>
<evidence type="ECO:0000256" key="9">
    <source>
        <dbReference type="ARBA" id="ARBA00049014"/>
    </source>
</evidence>
<dbReference type="PROSITE" id="PS50011">
    <property type="entry name" value="PROTEIN_KINASE_DOM"/>
    <property type="match status" value="1"/>
</dbReference>
<feature type="region of interest" description="Disordered" evidence="12">
    <location>
        <begin position="144"/>
        <end position="172"/>
    </location>
</feature>
<comment type="catalytic activity">
    <reaction evidence="11">
        <text>L-tyrosyl-[protein] + ATP = O-phospho-L-tyrosyl-[protein] + ADP + H(+)</text>
        <dbReference type="Rhea" id="RHEA:10596"/>
        <dbReference type="Rhea" id="RHEA-COMP:10136"/>
        <dbReference type="Rhea" id="RHEA-COMP:20101"/>
        <dbReference type="ChEBI" id="CHEBI:15378"/>
        <dbReference type="ChEBI" id="CHEBI:30616"/>
        <dbReference type="ChEBI" id="CHEBI:46858"/>
        <dbReference type="ChEBI" id="CHEBI:61978"/>
        <dbReference type="ChEBI" id="CHEBI:456216"/>
        <dbReference type="EC" id="2.7.12.2"/>
    </reaction>
</comment>
<evidence type="ECO:0000256" key="6">
    <source>
        <dbReference type="ARBA" id="ARBA00022840"/>
    </source>
</evidence>
<evidence type="ECO:0000313" key="14">
    <source>
        <dbReference type="EMBL" id="KAK5779930.1"/>
    </source>
</evidence>
<reference evidence="15" key="1">
    <citation type="submission" date="2023-07" db="EMBL/GenBank/DDBJ databases">
        <title>A draft genome of Kazachstania heterogenica Y-27499.</title>
        <authorList>
            <person name="Donic C."/>
            <person name="Kralova J.S."/>
            <person name="Fidel L."/>
            <person name="Ben-Dor S."/>
            <person name="Jung S."/>
        </authorList>
    </citation>
    <scope>NUCLEOTIDE SEQUENCE [LARGE SCALE GENOMIC DNA]</scope>
    <source>
        <strain evidence="15">Y27499</strain>
    </source>
</reference>
<dbReference type="GO" id="GO:0071507">
    <property type="term" value="P:pheromone response MAPK cascade"/>
    <property type="evidence" value="ECO:0007669"/>
    <property type="project" value="UniProtKB-ARBA"/>
</dbReference>
<evidence type="ECO:0000259" key="13">
    <source>
        <dbReference type="PROSITE" id="PS50011"/>
    </source>
</evidence>
<dbReference type="GO" id="GO:0004674">
    <property type="term" value="F:protein serine/threonine kinase activity"/>
    <property type="evidence" value="ECO:0007669"/>
    <property type="project" value="UniProtKB-KW"/>
</dbReference>
<dbReference type="EMBL" id="JAWIZZ010000045">
    <property type="protein sequence ID" value="KAK5779930.1"/>
    <property type="molecule type" value="Genomic_DNA"/>
</dbReference>
<evidence type="ECO:0000256" key="2">
    <source>
        <dbReference type="ARBA" id="ARBA00022553"/>
    </source>
</evidence>